<dbReference type="SMART" id="SM00408">
    <property type="entry name" value="IGc2"/>
    <property type="match status" value="3"/>
</dbReference>
<dbReference type="PANTHER" id="PTHR35971">
    <property type="entry name" value="SI:DKEY-31G6.6"/>
    <property type="match status" value="1"/>
</dbReference>
<feature type="region of interest" description="Disordered" evidence="7">
    <location>
        <begin position="34"/>
        <end position="55"/>
    </location>
</feature>
<evidence type="ECO:0000256" key="4">
    <source>
        <dbReference type="ARBA" id="ARBA00022553"/>
    </source>
</evidence>
<dbReference type="PANTHER" id="PTHR35971:SF5">
    <property type="entry name" value="OBSCURIN LIKE CYTOSKELETAL ADAPTOR 1"/>
    <property type="match status" value="1"/>
</dbReference>
<feature type="compositionally biased region" description="Acidic residues" evidence="7">
    <location>
        <begin position="687"/>
        <end position="706"/>
    </location>
</feature>
<evidence type="ECO:0000256" key="1">
    <source>
        <dbReference type="ARBA" id="ARBA00004496"/>
    </source>
</evidence>
<feature type="region of interest" description="Disordered" evidence="7">
    <location>
        <begin position="112"/>
        <end position="156"/>
    </location>
</feature>
<dbReference type="InterPro" id="IPR013783">
    <property type="entry name" value="Ig-like_fold"/>
</dbReference>
<comment type="similarity">
    <text evidence="2">Belongs to the protein kinase superfamily. CAMK Ser/Thr protein kinase family.</text>
</comment>
<feature type="region of interest" description="Disordered" evidence="7">
    <location>
        <begin position="1"/>
        <end position="21"/>
    </location>
</feature>
<dbReference type="InterPro" id="IPR007110">
    <property type="entry name" value="Ig-like_dom"/>
</dbReference>
<evidence type="ECO:0000256" key="2">
    <source>
        <dbReference type="ARBA" id="ARBA00006692"/>
    </source>
</evidence>
<feature type="domain" description="Ig-like" evidence="9">
    <location>
        <begin position="969"/>
        <end position="1060"/>
    </location>
</feature>
<dbReference type="Proteomes" id="UP000694388">
    <property type="component" value="Unplaced"/>
</dbReference>
<keyword evidence="11" id="KW-1185">Reference proteome</keyword>
<comment type="subcellular location">
    <subcellularLocation>
        <location evidence="1">Cytoplasm</location>
    </subcellularLocation>
</comment>
<dbReference type="Ensembl" id="ENSEBUT00000013265.1">
    <property type="protein sequence ID" value="ENSEBUP00000012689.1"/>
    <property type="gene ID" value="ENSEBUG00000008066.1"/>
</dbReference>
<dbReference type="GO" id="GO:0005737">
    <property type="term" value="C:cytoplasm"/>
    <property type="evidence" value="ECO:0007669"/>
    <property type="project" value="UniProtKB-SubCell"/>
</dbReference>
<feature type="compositionally biased region" description="Basic and acidic residues" evidence="7">
    <location>
        <begin position="378"/>
        <end position="403"/>
    </location>
</feature>
<evidence type="ECO:0000313" key="11">
    <source>
        <dbReference type="Proteomes" id="UP000694388"/>
    </source>
</evidence>
<name>A0A8C4WV07_EPTBU</name>
<accession>A0A8C4WV07</accession>
<evidence type="ECO:0000256" key="6">
    <source>
        <dbReference type="ARBA" id="ARBA00023319"/>
    </source>
</evidence>
<evidence type="ECO:0000256" key="8">
    <source>
        <dbReference type="SAM" id="Phobius"/>
    </source>
</evidence>
<dbReference type="InterPro" id="IPR003598">
    <property type="entry name" value="Ig_sub2"/>
</dbReference>
<dbReference type="InterPro" id="IPR003599">
    <property type="entry name" value="Ig_sub"/>
</dbReference>
<evidence type="ECO:0000256" key="3">
    <source>
        <dbReference type="ARBA" id="ARBA00022490"/>
    </source>
</evidence>
<protein>
    <recommendedName>
        <fullName evidence="9">Ig-like domain-containing protein</fullName>
    </recommendedName>
</protein>
<feature type="compositionally biased region" description="Polar residues" evidence="7">
    <location>
        <begin position="282"/>
        <end position="310"/>
    </location>
</feature>
<reference evidence="10" key="1">
    <citation type="submission" date="2025-08" db="UniProtKB">
        <authorList>
            <consortium name="Ensembl"/>
        </authorList>
    </citation>
    <scope>IDENTIFICATION</scope>
</reference>
<feature type="transmembrane region" description="Helical" evidence="8">
    <location>
        <begin position="1065"/>
        <end position="1082"/>
    </location>
</feature>
<feature type="compositionally biased region" description="Polar residues" evidence="7">
    <location>
        <begin position="515"/>
        <end position="533"/>
    </location>
</feature>
<evidence type="ECO:0000256" key="7">
    <source>
        <dbReference type="SAM" id="MobiDB-lite"/>
    </source>
</evidence>
<feature type="compositionally biased region" description="Basic and acidic residues" evidence="7">
    <location>
        <begin position="427"/>
        <end position="438"/>
    </location>
</feature>
<evidence type="ECO:0000313" key="10">
    <source>
        <dbReference type="Ensembl" id="ENSEBUP00000012689.1"/>
    </source>
</evidence>
<dbReference type="InterPro" id="IPR013098">
    <property type="entry name" value="Ig_I-set"/>
</dbReference>
<proteinExistence type="inferred from homology"/>
<feature type="compositionally biased region" description="Basic and acidic residues" evidence="7">
    <location>
        <begin position="173"/>
        <end position="189"/>
    </location>
</feature>
<evidence type="ECO:0000259" key="9">
    <source>
        <dbReference type="PROSITE" id="PS50835"/>
    </source>
</evidence>
<dbReference type="FunFam" id="2.60.40.10:FF:000107">
    <property type="entry name" value="Myosin, light chain kinase a"/>
    <property type="match status" value="1"/>
</dbReference>
<dbReference type="GO" id="GO:0055013">
    <property type="term" value="P:cardiac muscle cell development"/>
    <property type="evidence" value="ECO:0007669"/>
    <property type="project" value="UniProtKB-ARBA"/>
</dbReference>
<dbReference type="GO" id="GO:0003007">
    <property type="term" value="P:heart morphogenesis"/>
    <property type="evidence" value="ECO:0007669"/>
    <property type="project" value="UniProtKB-ARBA"/>
</dbReference>
<feature type="compositionally biased region" description="Basic and acidic residues" evidence="7">
    <location>
        <begin position="548"/>
        <end position="557"/>
    </location>
</feature>
<evidence type="ECO:0000256" key="5">
    <source>
        <dbReference type="ARBA" id="ARBA00023157"/>
    </source>
</evidence>
<dbReference type="SUPFAM" id="SSF48726">
    <property type="entry name" value="Immunoglobulin"/>
    <property type="match status" value="3"/>
</dbReference>
<keyword evidence="6" id="KW-0393">Immunoglobulin domain</keyword>
<feature type="domain" description="Ig-like" evidence="9">
    <location>
        <begin position="874"/>
        <end position="965"/>
    </location>
</feature>
<keyword evidence="8" id="KW-0472">Membrane</keyword>
<keyword evidence="8" id="KW-0812">Transmembrane</keyword>
<keyword evidence="8" id="KW-1133">Transmembrane helix</keyword>
<dbReference type="GeneTree" id="ENSGT00940000163418"/>
<dbReference type="InterPro" id="IPR036179">
    <property type="entry name" value="Ig-like_dom_sf"/>
</dbReference>
<dbReference type="PROSITE" id="PS50835">
    <property type="entry name" value="IG_LIKE"/>
    <property type="match status" value="3"/>
</dbReference>
<keyword evidence="4" id="KW-0597">Phosphoprotein</keyword>
<dbReference type="SMART" id="SM00409">
    <property type="entry name" value="IG"/>
    <property type="match status" value="3"/>
</dbReference>
<dbReference type="InterPro" id="IPR052385">
    <property type="entry name" value="Obscurin/Obscurin-like_Reg"/>
</dbReference>
<dbReference type="Pfam" id="PF07679">
    <property type="entry name" value="I-set"/>
    <property type="match status" value="3"/>
</dbReference>
<feature type="compositionally biased region" description="Polar residues" evidence="7">
    <location>
        <begin position="560"/>
        <end position="572"/>
    </location>
</feature>
<feature type="region of interest" description="Disordered" evidence="7">
    <location>
        <begin position="823"/>
        <end position="843"/>
    </location>
</feature>
<dbReference type="FunFam" id="2.60.40.10:FF:000080">
    <property type="entry name" value="Myosin light chain kinase, smooth muscle"/>
    <property type="match status" value="1"/>
</dbReference>
<dbReference type="Gene3D" id="2.60.40.10">
    <property type="entry name" value="Immunoglobulins"/>
    <property type="match status" value="3"/>
</dbReference>
<reference evidence="10" key="2">
    <citation type="submission" date="2025-09" db="UniProtKB">
        <authorList>
            <consortium name="Ensembl"/>
        </authorList>
    </citation>
    <scope>IDENTIFICATION</scope>
</reference>
<keyword evidence="3" id="KW-0963">Cytoplasm</keyword>
<feature type="domain" description="Ig-like" evidence="9">
    <location>
        <begin position="711"/>
        <end position="799"/>
    </location>
</feature>
<dbReference type="AlphaFoldDB" id="A0A8C4WV07"/>
<feature type="compositionally biased region" description="Basic residues" evidence="7">
    <location>
        <begin position="659"/>
        <end position="673"/>
    </location>
</feature>
<organism evidence="10 11">
    <name type="scientific">Eptatretus burgeri</name>
    <name type="common">Inshore hagfish</name>
    <dbReference type="NCBI Taxonomy" id="7764"/>
    <lineage>
        <taxon>Eukaryota</taxon>
        <taxon>Metazoa</taxon>
        <taxon>Chordata</taxon>
        <taxon>Craniata</taxon>
        <taxon>Vertebrata</taxon>
        <taxon>Cyclostomata</taxon>
        <taxon>Myxini</taxon>
        <taxon>Myxiniformes</taxon>
        <taxon>Myxinidae</taxon>
        <taxon>Eptatretinae</taxon>
        <taxon>Eptatretus</taxon>
    </lineage>
</organism>
<keyword evidence="5" id="KW-1015">Disulfide bond</keyword>
<feature type="region of interest" description="Disordered" evidence="7">
    <location>
        <begin position="173"/>
        <end position="588"/>
    </location>
</feature>
<sequence>MQHRREAGTATHSESAWTTARRTIRIRTSRTARARVTLSKRTSRTPPSPSVHSAAFSRSRLTGSFLLLPDSLISPVQVSSVRDESAAASSENPSITVAAVGPKAPVKVKRVVHKPPRSPVRGLLSAEKEDDEEPPGASKLDSLGHSPLQEKLKIPEWQRSALSSTFKERCKMFERKIEQTTREKKESLQKPKQSPPTLTIRNRSHSLDKLSALKIKQEDEEVQASGKRKQDRLASFRGKVKSASLEEKVEKEDFDAQETQQKAPDDEPNQKDTLAPKVPPNENINLRSKSPIKMSTTLSNKQAITGNNENVTDRCSDNLPEMAQPTRSLAPPTKPHSQYCPSPNIPAEQKPTDGVALPCQPPSKKPSSTLVESGMEVTSKEMQCERDEKKMESAARRKNKPLEGKVLPRGKRNIVESNKGSLKTAHKSTDQTDIKRSLVETPKLIICEEPAAEDESNTSKLQAHKEEGVESLQRATRHPDEQVSSDGDAPHISKSVESNDLYQPVRKKCMMDPTFRTSSAMTNKSEASATVSLETDLEAMDAENSSTQRDRLAKMEIESTEVNSPQALNQETGDQEIDVGRPQSTKCSGDIAKHHELAQKSVTTKDGRHTIKQTIGDIEVQRKSGQSSEAAEDQKFMLTPDGMEGPDAFESSKESYKRSSVKQRCKERKRRKTTVLATGSDVSGNEKEDELGGEQSDESSTSEEDDILTTPVFEQPLDDITVNTGSPATFICIISGHPAPEVHWKKDKMAVESSGPCLLGSEGGRHWLSIPVAASSDGGIYSVTASNEVGVTGCSAMLTICPGENSDYMEVSCNEKHVHPMEKEEANAVNEENPSPADDKPMTVSSLEPATVVRVQDPIITEQLATPIGESGHPPIFKDSMEDQVVLLGENALFRITIFGEPTPVVIWRRDDALVLEDERHQAGFGAEDSVAWLIVLAAEAEDDGVYGCTASNRHGTQEAHACLEVKVPSVPEKADLAFAEPLRPVTVQAGQSARLECVVITPPDAELDWLRDWRLLQPALLSCKMHFDGRRCVLDLASLHEDDSGIYACKLSTAHGKLSPGLNINIYCCFFFLILLVFILFI</sequence>
<feature type="compositionally biased region" description="Polar residues" evidence="7">
    <location>
        <begin position="190"/>
        <end position="201"/>
    </location>
</feature>
<feature type="region of interest" description="Disordered" evidence="7">
    <location>
        <begin position="637"/>
        <end position="706"/>
    </location>
</feature>